<evidence type="ECO:0000259" key="6">
    <source>
        <dbReference type="PROSITE" id="PS50118"/>
    </source>
</evidence>
<feature type="domain" description="HMG box" evidence="6">
    <location>
        <begin position="157"/>
        <end position="228"/>
    </location>
</feature>
<dbReference type="SUPFAM" id="SSF47095">
    <property type="entry name" value="HMG-box"/>
    <property type="match status" value="1"/>
</dbReference>
<feature type="compositionally biased region" description="Basic and acidic residues" evidence="5">
    <location>
        <begin position="388"/>
        <end position="398"/>
    </location>
</feature>
<dbReference type="InterPro" id="IPR056513">
    <property type="entry name" value="INO80F"/>
</dbReference>
<feature type="region of interest" description="Disordered" evidence="5">
    <location>
        <begin position="124"/>
        <end position="162"/>
    </location>
</feature>
<protein>
    <recommendedName>
        <fullName evidence="6">HMG box domain-containing protein</fullName>
    </recommendedName>
</protein>
<sequence length="398" mass="44133">MIPILSKSQETKYRQKCKDLKRRIQEIEDFNEATALNLARTKRAIIRVRLERELLMEKLEELAKGDAAEGSDSTDEEVEIGLTELQRALLLRANDPPANPRVVSNNKASQAGTAAALAAIASVQGKGTTNDEDNENGNGGDGSESPKKRAVRNPDMPKRPQNAYIIFCEREKEGVRASMELEADGETFDLTRALADSWKELGQEGRQPYYKLYQDDRRRYLEEMSEYVPENPSEAEQKEIQRAIKALEELKSGKGGDDEEEEGATSTVATKEDKQEKEGEKKEQSTEESKTKVTQPKAAVPKAAEIQTEASNTAESNTEASKTEVSKVKEEPQEPDQISRKDTEPKDVEMTDASEVAKPDAESAAFNKEDEPVSAAPVEPAPVSVASETDKKEEERKD</sequence>
<dbReference type="PANTHER" id="PTHR48112:SF22">
    <property type="entry name" value="MITOCHONDRIAL TRANSCRIPTION FACTOR A, ISOFORM B"/>
    <property type="match status" value="1"/>
</dbReference>
<evidence type="ECO:0000256" key="3">
    <source>
        <dbReference type="ARBA" id="ARBA00023242"/>
    </source>
</evidence>
<accession>A0A371BXF4</accession>
<dbReference type="EMBL" id="KZ859155">
    <property type="protein sequence ID" value="RDW22766.1"/>
    <property type="molecule type" value="Genomic_DNA"/>
</dbReference>
<dbReference type="Gene3D" id="1.10.30.10">
    <property type="entry name" value="High mobility group box domain"/>
    <property type="match status" value="1"/>
</dbReference>
<reference evidence="7 8" key="1">
    <citation type="submission" date="2018-07" db="EMBL/GenBank/DDBJ databases">
        <title>Draft Genome Assemblies for Five Robust Yarrowia lipolytica Strains Exhibiting High Lipid Production and Pentose Sugar Utilization and Sugar Alcohol Secretion from Undetoxified Lignocellulosic Biomass Hydrolysates.</title>
        <authorList>
            <consortium name="DOE Joint Genome Institute"/>
            <person name="Walker C."/>
            <person name="Ryu S."/>
            <person name="Na H."/>
            <person name="Zane M."/>
            <person name="LaButti K."/>
            <person name="Lipzen A."/>
            <person name="Haridas S."/>
            <person name="Barry K."/>
            <person name="Grigoriev I.V."/>
            <person name="Quarterman J."/>
            <person name="Slininger P."/>
            <person name="Dien B."/>
            <person name="Trinh C.T."/>
        </authorList>
    </citation>
    <scope>NUCLEOTIDE SEQUENCE [LARGE SCALE GENOMIC DNA]</scope>
    <source>
        <strain evidence="7 8">YB392</strain>
    </source>
</reference>
<feature type="compositionally biased region" description="Low complexity" evidence="5">
    <location>
        <begin position="373"/>
        <end position="387"/>
    </location>
</feature>
<dbReference type="VEuPathDB" id="FungiDB:YALI1_D22342g"/>
<feature type="compositionally biased region" description="Polar residues" evidence="5">
    <location>
        <begin position="308"/>
        <end position="320"/>
    </location>
</feature>
<evidence type="ECO:0000313" key="7">
    <source>
        <dbReference type="EMBL" id="RDW22766.1"/>
    </source>
</evidence>
<proteinExistence type="predicted"/>
<feature type="compositionally biased region" description="Basic and acidic residues" evidence="5">
    <location>
        <begin position="246"/>
        <end position="256"/>
    </location>
</feature>
<keyword evidence="3 4" id="KW-0539">Nucleus</keyword>
<evidence type="ECO:0000256" key="1">
    <source>
        <dbReference type="ARBA" id="ARBA00004123"/>
    </source>
</evidence>
<evidence type="ECO:0000256" key="2">
    <source>
        <dbReference type="ARBA" id="ARBA00023125"/>
    </source>
</evidence>
<dbReference type="Pfam" id="PF24245">
    <property type="entry name" value="INO80F"/>
    <property type="match status" value="1"/>
</dbReference>
<dbReference type="SMART" id="SM00398">
    <property type="entry name" value="HMG"/>
    <property type="match status" value="1"/>
</dbReference>
<evidence type="ECO:0000313" key="8">
    <source>
        <dbReference type="Proteomes" id="UP000256601"/>
    </source>
</evidence>
<evidence type="ECO:0000256" key="4">
    <source>
        <dbReference type="PROSITE-ProRule" id="PRU00267"/>
    </source>
</evidence>
<dbReference type="Proteomes" id="UP000256601">
    <property type="component" value="Unassembled WGS sequence"/>
</dbReference>
<keyword evidence="2 4" id="KW-0238">DNA-binding</keyword>
<comment type="subcellular location">
    <subcellularLocation>
        <location evidence="1">Nucleus</location>
    </subcellularLocation>
</comment>
<dbReference type="InterPro" id="IPR009071">
    <property type="entry name" value="HMG_box_dom"/>
</dbReference>
<organism evidence="7 8">
    <name type="scientific">Yarrowia lipolytica</name>
    <name type="common">Candida lipolytica</name>
    <dbReference type="NCBI Taxonomy" id="4952"/>
    <lineage>
        <taxon>Eukaryota</taxon>
        <taxon>Fungi</taxon>
        <taxon>Dikarya</taxon>
        <taxon>Ascomycota</taxon>
        <taxon>Saccharomycotina</taxon>
        <taxon>Dipodascomycetes</taxon>
        <taxon>Dipodascales</taxon>
        <taxon>Dipodascales incertae sedis</taxon>
        <taxon>Yarrowia</taxon>
    </lineage>
</organism>
<evidence type="ECO:0000256" key="5">
    <source>
        <dbReference type="SAM" id="MobiDB-lite"/>
    </source>
</evidence>
<feature type="compositionally biased region" description="Basic and acidic residues" evidence="5">
    <location>
        <begin position="270"/>
        <end position="291"/>
    </location>
</feature>
<dbReference type="GO" id="GO:0003677">
    <property type="term" value="F:DNA binding"/>
    <property type="evidence" value="ECO:0007669"/>
    <property type="project" value="UniProtKB-UniRule"/>
</dbReference>
<feature type="compositionally biased region" description="Basic and acidic residues" evidence="5">
    <location>
        <begin position="321"/>
        <end position="371"/>
    </location>
</feature>
<feature type="DNA-binding region" description="HMG box" evidence="4">
    <location>
        <begin position="157"/>
        <end position="228"/>
    </location>
</feature>
<gene>
    <name evidence="7" type="ORF">B0I71DRAFT_137043</name>
</gene>
<dbReference type="VEuPathDB" id="FungiDB:YALI0_D17996g"/>
<dbReference type="InterPro" id="IPR036910">
    <property type="entry name" value="HMG_box_dom_sf"/>
</dbReference>
<dbReference type="PROSITE" id="PS50118">
    <property type="entry name" value="HMG_BOX_2"/>
    <property type="match status" value="1"/>
</dbReference>
<dbReference type="GO" id="GO:0005634">
    <property type="term" value="C:nucleus"/>
    <property type="evidence" value="ECO:0007669"/>
    <property type="project" value="UniProtKB-SubCell"/>
</dbReference>
<name>A0A371BXF4_YARLL</name>
<dbReference type="AlphaFoldDB" id="A0A371BXF4"/>
<feature type="region of interest" description="Disordered" evidence="5">
    <location>
        <begin position="246"/>
        <end position="398"/>
    </location>
</feature>
<dbReference type="Pfam" id="PF00505">
    <property type="entry name" value="HMG_box"/>
    <property type="match status" value="1"/>
</dbReference>
<dbReference type="PANTHER" id="PTHR48112">
    <property type="entry name" value="HIGH MOBILITY GROUP PROTEIN DSP1"/>
    <property type="match status" value="1"/>
</dbReference>
<dbReference type="InterPro" id="IPR050342">
    <property type="entry name" value="HMGB"/>
</dbReference>